<organism evidence="7 8">
    <name type="scientific">Orchesella dallaii</name>
    <dbReference type="NCBI Taxonomy" id="48710"/>
    <lineage>
        <taxon>Eukaryota</taxon>
        <taxon>Metazoa</taxon>
        <taxon>Ecdysozoa</taxon>
        <taxon>Arthropoda</taxon>
        <taxon>Hexapoda</taxon>
        <taxon>Collembola</taxon>
        <taxon>Entomobryomorpha</taxon>
        <taxon>Entomobryoidea</taxon>
        <taxon>Orchesellidae</taxon>
        <taxon>Orchesellinae</taxon>
        <taxon>Orchesella</taxon>
    </lineage>
</organism>
<dbReference type="PANTHER" id="PTHR46262:SF2">
    <property type="entry name" value="FORKHEAD BOX PROTEIN BINIOU"/>
    <property type="match status" value="1"/>
</dbReference>
<feature type="compositionally biased region" description="Low complexity" evidence="5">
    <location>
        <begin position="108"/>
        <end position="145"/>
    </location>
</feature>
<dbReference type="EMBL" id="CAXLJM020000033">
    <property type="protein sequence ID" value="CAL8101865.1"/>
    <property type="molecule type" value="Genomic_DNA"/>
</dbReference>
<feature type="region of interest" description="Disordered" evidence="5">
    <location>
        <begin position="333"/>
        <end position="365"/>
    </location>
</feature>
<sequence>MLQSERNGRVAHHFHDSYLTSGFSTSVTCQNSSLPSIISINSINNGGAITLNNGDCLDSSSPTLRALIQQTSTAVKSRKKFVSDSPEIMTLNDNPVLSAALTSGGNVDSASSLTSNSNMTSSNGQSSLNANSNNGPNASGSNTNPVGGRRQEKPPYSYIALIVMAIQSSPTKRLTLSEIYQFLQQRFSFFRGPYQGWKNSVRHNLSLNECFIKLPKGLGRPGKGHYWTIDPASEYMFEEGSFRRRPRGFRRKCQALKPYNYFPGPVPGHPGSSSGNGGGLDGVSLASPGSSLYHAHHHYHSQYEPTSGGSVSMNGNYPCAPVSSNASISTGVLGSSSSTVVSSGDQHFTATPPISSGSPDHSASAVTPSIGVGVIQNNPYAYVSTGNANNTNGSNAMDSPSSSYSITAGAGGSSTAAGMALFDPSSYSSHYSPPQYPHFPSPSSVAVSSSVISTHYGTSNSVLDFVPISTNNSSQQHPSFSNISSSSNNNNSLTSTYDCGNNSPPSITGIGSNMNIINGNPWVVGYCGSAGSILGTSAVTDNSSTPSPQYYSRSNDSPVHEKHRHHNIQGNVSSCIRSSGMQFSTDSLSLGSSGGGNGGMISHENATSGN</sequence>
<feature type="region of interest" description="Disordered" evidence="5">
    <location>
        <begin position="264"/>
        <end position="283"/>
    </location>
</feature>
<feature type="DNA-binding region" description="Fork-head" evidence="4">
    <location>
        <begin position="153"/>
        <end position="247"/>
    </location>
</feature>
<dbReference type="Proteomes" id="UP001642540">
    <property type="component" value="Unassembled WGS sequence"/>
</dbReference>
<feature type="compositionally biased region" description="Polar residues" evidence="5">
    <location>
        <begin position="345"/>
        <end position="365"/>
    </location>
</feature>
<dbReference type="InterPro" id="IPR051770">
    <property type="entry name" value="Forkhead_box_regulator"/>
</dbReference>
<keyword evidence="8" id="KW-1185">Reference proteome</keyword>
<evidence type="ECO:0000256" key="1">
    <source>
        <dbReference type="ARBA" id="ARBA00004123"/>
    </source>
</evidence>
<feature type="domain" description="Fork-head" evidence="6">
    <location>
        <begin position="153"/>
        <end position="247"/>
    </location>
</feature>
<protein>
    <recommendedName>
        <fullName evidence="6">Fork-head domain-containing protein</fullName>
    </recommendedName>
</protein>
<keyword evidence="3 4" id="KW-0539">Nucleus</keyword>
<evidence type="ECO:0000256" key="3">
    <source>
        <dbReference type="ARBA" id="ARBA00023242"/>
    </source>
</evidence>
<feature type="region of interest" description="Disordered" evidence="5">
    <location>
        <begin position="586"/>
        <end position="610"/>
    </location>
</feature>
<evidence type="ECO:0000313" key="8">
    <source>
        <dbReference type="Proteomes" id="UP001642540"/>
    </source>
</evidence>
<dbReference type="Pfam" id="PF00250">
    <property type="entry name" value="Forkhead"/>
    <property type="match status" value="1"/>
</dbReference>
<dbReference type="PROSITE" id="PS00658">
    <property type="entry name" value="FORK_HEAD_2"/>
    <property type="match status" value="1"/>
</dbReference>
<dbReference type="PROSITE" id="PS50039">
    <property type="entry name" value="FORK_HEAD_3"/>
    <property type="match status" value="1"/>
</dbReference>
<feature type="region of interest" description="Disordered" evidence="5">
    <location>
        <begin position="108"/>
        <end position="151"/>
    </location>
</feature>
<evidence type="ECO:0000256" key="4">
    <source>
        <dbReference type="PROSITE-ProRule" id="PRU00089"/>
    </source>
</evidence>
<dbReference type="PRINTS" id="PR00053">
    <property type="entry name" value="FORKHEAD"/>
</dbReference>
<evidence type="ECO:0000259" key="6">
    <source>
        <dbReference type="PROSITE" id="PS50039"/>
    </source>
</evidence>
<evidence type="ECO:0000256" key="2">
    <source>
        <dbReference type="ARBA" id="ARBA00023125"/>
    </source>
</evidence>
<accession>A0ABP1QJH6</accession>
<dbReference type="CDD" id="cd20049">
    <property type="entry name" value="FH_FOXF1"/>
    <property type="match status" value="1"/>
</dbReference>
<gene>
    <name evidence="7" type="ORF">ODALV1_LOCUS10980</name>
</gene>
<dbReference type="PANTHER" id="PTHR46262">
    <property type="entry name" value="FORKHEAD BOX PROTEIN BINIOU"/>
    <property type="match status" value="1"/>
</dbReference>
<dbReference type="InterPro" id="IPR036388">
    <property type="entry name" value="WH-like_DNA-bd_sf"/>
</dbReference>
<dbReference type="InterPro" id="IPR001766">
    <property type="entry name" value="Fork_head_dom"/>
</dbReference>
<feature type="region of interest" description="Disordered" evidence="5">
    <location>
        <begin position="539"/>
        <end position="566"/>
    </location>
</feature>
<comment type="subcellular location">
    <subcellularLocation>
        <location evidence="1 4">Nucleus</location>
    </subcellularLocation>
</comment>
<dbReference type="InterPro" id="IPR036390">
    <property type="entry name" value="WH_DNA-bd_sf"/>
</dbReference>
<dbReference type="SMART" id="SM00339">
    <property type="entry name" value="FH"/>
    <property type="match status" value="1"/>
</dbReference>
<feature type="compositionally biased region" description="Low complexity" evidence="5">
    <location>
        <begin position="333"/>
        <end position="344"/>
    </location>
</feature>
<evidence type="ECO:0000313" key="7">
    <source>
        <dbReference type="EMBL" id="CAL8101865.1"/>
    </source>
</evidence>
<feature type="compositionally biased region" description="Polar residues" evidence="5">
    <location>
        <begin position="539"/>
        <end position="557"/>
    </location>
</feature>
<dbReference type="SUPFAM" id="SSF46785">
    <property type="entry name" value="Winged helix' DNA-binding domain"/>
    <property type="match status" value="1"/>
</dbReference>
<dbReference type="PROSITE" id="PS00657">
    <property type="entry name" value="FORK_HEAD_1"/>
    <property type="match status" value="1"/>
</dbReference>
<keyword evidence="2 4" id="KW-0238">DNA-binding</keyword>
<evidence type="ECO:0000256" key="5">
    <source>
        <dbReference type="SAM" id="MobiDB-lite"/>
    </source>
</evidence>
<dbReference type="InterPro" id="IPR030456">
    <property type="entry name" value="TF_fork_head_CS_2"/>
</dbReference>
<comment type="caution">
    <text evidence="7">The sequence shown here is derived from an EMBL/GenBank/DDBJ whole genome shotgun (WGS) entry which is preliminary data.</text>
</comment>
<reference evidence="7 8" key="1">
    <citation type="submission" date="2024-08" db="EMBL/GenBank/DDBJ databases">
        <authorList>
            <person name="Cucini C."/>
            <person name="Frati F."/>
        </authorList>
    </citation>
    <scope>NUCLEOTIDE SEQUENCE [LARGE SCALE GENOMIC DNA]</scope>
</reference>
<dbReference type="InterPro" id="IPR018122">
    <property type="entry name" value="TF_fork_head_CS_1"/>
</dbReference>
<dbReference type="Gene3D" id="1.10.10.10">
    <property type="entry name" value="Winged helix-like DNA-binding domain superfamily/Winged helix DNA-binding domain"/>
    <property type="match status" value="1"/>
</dbReference>
<proteinExistence type="predicted"/>
<name>A0ABP1QJH6_9HEXA</name>